<keyword evidence="2" id="KW-1185">Reference proteome</keyword>
<dbReference type="RefSeq" id="WP_091640564.1">
    <property type="nucleotide sequence ID" value="NZ_FMHW01000002.1"/>
</dbReference>
<dbReference type="SUPFAM" id="SSF52047">
    <property type="entry name" value="RNI-like"/>
    <property type="match status" value="1"/>
</dbReference>
<dbReference type="Gene3D" id="3.80.10.10">
    <property type="entry name" value="Ribonuclease Inhibitor"/>
    <property type="match status" value="1"/>
</dbReference>
<name>A0A1C6RZL0_9ACTN</name>
<sequence length="316" mass="33907">MTISSHVTTFDGLPIVRFDAAAEPPADPSTVAWRVQATEYDSPSEELVGTMESLLAYVPAESIRALVIGQWGSAYDTPAPVDLLVSLAPRLTGLRALFLGEMTFEECEISWIRHGDVTGLLEAYPALEVLRVRGADGLRLRPVRHEALRELAFESGGLPAELVRAVAACDLPALTHLELWLGVDEYGGDATVADLAPVLAGERLPALRHLALCNAEIADEVAAAVATAPVVARLAVLDLSRGTMTDAGLDALLAGQPLTHLHRLDLYHHYLSEEAARRAVARLAGVRLAGVRVDVSDPQEPDEDDGEVYRYTAVGE</sequence>
<proteinExistence type="predicted"/>
<evidence type="ECO:0000313" key="1">
    <source>
        <dbReference type="EMBL" id="SCL22605.1"/>
    </source>
</evidence>
<dbReference type="STRING" id="145854.GA0074692_1424"/>
<gene>
    <name evidence="1" type="ORF">GA0074692_1424</name>
</gene>
<dbReference type="EMBL" id="FMHW01000002">
    <property type="protein sequence ID" value="SCL22605.1"/>
    <property type="molecule type" value="Genomic_DNA"/>
</dbReference>
<dbReference type="InterPro" id="IPR032675">
    <property type="entry name" value="LRR_dom_sf"/>
</dbReference>
<protein>
    <recommendedName>
        <fullName evidence="3">Leucine Rich repeat-containing protein</fullName>
    </recommendedName>
</protein>
<dbReference type="OrthoDB" id="9781345at2"/>
<evidence type="ECO:0000313" key="2">
    <source>
        <dbReference type="Proteomes" id="UP000198959"/>
    </source>
</evidence>
<reference evidence="2" key="1">
    <citation type="submission" date="2016-06" db="EMBL/GenBank/DDBJ databases">
        <authorList>
            <person name="Varghese N."/>
            <person name="Submissions Spin"/>
        </authorList>
    </citation>
    <scope>NUCLEOTIDE SEQUENCE [LARGE SCALE GENOMIC DNA]</scope>
    <source>
        <strain evidence="2">DSM 43817</strain>
    </source>
</reference>
<organism evidence="1 2">
    <name type="scientific">Micromonospora pallida</name>
    <dbReference type="NCBI Taxonomy" id="145854"/>
    <lineage>
        <taxon>Bacteria</taxon>
        <taxon>Bacillati</taxon>
        <taxon>Actinomycetota</taxon>
        <taxon>Actinomycetes</taxon>
        <taxon>Micromonosporales</taxon>
        <taxon>Micromonosporaceae</taxon>
        <taxon>Micromonospora</taxon>
    </lineage>
</organism>
<dbReference type="AlphaFoldDB" id="A0A1C6RZL0"/>
<evidence type="ECO:0008006" key="3">
    <source>
        <dbReference type="Google" id="ProtNLM"/>
    </source>
</evidence>
<accession>A0A1C6RZL0</accession>
<dbReference type="InterPro" id="IPR047722">
    <property type="entry name" value="STM4015-like"/>
</dbReference>
<dbReference type="Proteomes" id="UP000198959">
    <property type="component" value="Unassembled WGS sequence"/>
</dbReference>
<dbReference type="NCBIfam" id="NF038076">
    <property type="entry name" value="fam_STM4015"/>
    <property type="match status" value="1"/>
</dbReference>